<keyword evidence="2" id="KW-1185">Reference proteome</keyword>
<protein>
    <submittedName>
        <fullName evidence="1">Uncharacterized protein</fullName>
    </submittedName>
</protein>
<accession>A0ABR1WCG9</accession>
<proteinExistence type="predicted"/>
<gene>
    <name evidence="1" type="ORF">PG997_008029</name>
</gene>
<sequence length="222" mass="24291">MAFTDTTTNGKSTTFGSSRTTTFGFNLNFELTPPPINNPAAVVAAAETLIRRHVPRDPQAGGGGGGGAAAPSVPWQTKANYGISASTAWAFTESYERSMARTLGYTDTSGTIATTSRPHNDSMKYCGRFYAVPHYQGDLSGQAYNIVWAVMSCQNKQLMGPEYQSDMLNQAIVWDDWAPWLKRRKLDSDLTVTLEGLNPHRGGWFGFEVRNVVEPPKDDGKQ</sequence>
<dbReference type="Proteomes" id="UP001433268">
    <property type="component" value="Unassembled WGS sequence"/>
</dbReference>
<dbReference type="RefSeq" id="XP_066667686.1">
    <property type="nucleotide sequence ID" value="XM_066812344.1"/>
</dbReference>
<reference evidence="1 2" key="1">
    <citation type="submission" date="2023-01" db="EMBL/GenBank/DDBJ databases">
        <title>Analysis of 21 Apiospora genomes using comparative genomics revels a genus with tremendous synthesis potential of carbohydrate active enzymes and secondary metabolites.</title>
        <authorList>
            <person name="Sorensen T."/>
        </authorList>
    </citation>
    <scope>NUCLEOTIDE SEQUENCE [LARGE SCALE GENOMIC DNA]</scope>
    <source>
        <strain evidence="1 2">CBS 114990</strain>
    </source>
</reference>
<dbReference type="EMBL" id="JAQQWN010000006">
    <property type="protein sequence ID" value="KAK8080211.1"/>
    <property type="molecule type" value="Genomic_DNA"/>
</dbReference>
<evidence type="ECO:0000313" key="1">
    <source>
        <dbReference type="EMBL" id="KAK8080211.1"/>
    </source>
</evidence>
<comment type="caution">
    <text evidence="1">The sequence shown here is derived from an EMBL/GenBank/DDBJ whole genome shotgun (WGS) entry which is preliminary data.</text>
</comment>
<name>A0ABR1WCG9_9PEZI</name>
<organism evidence="1 2">
    <name type="scientific">Apiospora hydei</name>
    <dbReference type="NCBI Taxonomy" id="1337664"/>
    <lineage>
        <taxon>Eukaryota</taxon>
        <taxon>Fungi</taxon>
        <taxon>Dikarya</taxon>
        <taxon>Ascomycota</taxon>
        <taxon>Pezizomycotina</taxon>
        <taxon>Sordariomycetes</taxon>
        <taxon>Xylariomycetidae</taxon>
        <taxon>Amphisphaeriales</taxon>
        <taxon>Apiosporaceae</taxon>
        <taxon>Apiospora</taxon>
    </lineage>
</organism>
<dbReference type="GeneID" id="92045404"/>
<evidence type="ECO:0000313" key="2">
    <source>
        <dbReference type="Proteomes" id="UP001433268"/>
    </source>
</evidence>